<keyword evidence="8 10" id="KW-0030">Aminoacyl-tRNA synthetase</keyword>
<dbReference type="Proteomes" id="UP000297693">
    <property type="component" value="Unassembled WGS sequence"/>
</dbReference>
<comment type="subcellular location">
    <subcellularLocation>
        <location evidence="10">Cytoplasm</location>
    </subcellularLocation>
</comment>
<comment type="caution">
    <text evidence="13">The sequence shown here is derived from an EMBL/GenBank/DDBJ whole genome shotgun (WGS) entry which is preliminary data.</text>
</comment>
<dbReference type="EMBL" id="RQGD01000035">
    <property type="protein sequence ID" value="TGL57319.1"/>
    <property type="molecule type" value="Genomic_DNA"/>
</dbReference>
<evidence type="ECO:0000256" key="6">
    <source>
        <dbReference type="ARBA" id="ARBA00022884"/>
    </source>
</evidence>
<organism evidence="13 14">
    <name type="scientific">Leptospira ognonensis</name>
    <dbReference type="NCBI Taxonomy" id="2484945"/>
    <lineage>
        <taxon>Bacteria</taxon>
        <taxon>Pseudomonadati</taxon>
        <taxon>Spirochaetota</taxon>
        <taxon>Spirochaetia</taxon>
        <taxon>Leptospirales</taxon>
        <taxon>Leptospiraceae</taxon>
        <taxon>Leptospira</taxon>
    </lineage>
</organism>
<dbReference type="Gene3D" id="3.40.50.620">
    <property type="entry name" value="HUPs"/>
    <property type="match status" value="1"/>
</dbReference>
<dbReference type="SUPFAM" id="SSF52374">
    <property type="entry name" value="Nucleotidylyl transferase"/>
    <property type="match status" value="1"/>
</dbReference>
<gene>
    <name evidence="10" type="primary">tyrS</name>
    <name evidence="13" type="ORF">EHQ58_13565</name>
</gene>
<dbReference type="CDD" id="cd00165">
    <property type="entry name" value="S4"/>
    <property type="match status" value="1"/>
</dbReference>
<feature type="binding site" evidence="10">
    <location>
        <position position="232"/>
    </location>
    <ligand>
        <name>ATP</name>
        <dbReference type="ChEBI" id="CHEBI:30616"/>
    </ligand>
</feature>
<dbReference type="Gene3D" id="1.10.240.10">
    <property type="entry name" value="Tyrosyl-Transfer RNA Synthetase"/>
    <property type="match status" value="1"/>
</dbReference>
<feature type="short sequence motif" description="'HIGH' region" evidence="10">
    <location>
        <begin position="45"/>
        <end position="54"/>
    </location>
</feature>
<dbReference type="InterPro" id="IPR036986">
    <property type="entry name" value="S4_RNA-bd_sf"/>
</dbReference>
<evidence type="ECO:0000259" key="12">
    <source>
        <dbReference type="Pfam" id="PF01479"/>
    </source>
</evidence>
<evidence type="ECO:0000256" key="8">
    <source>
        <dbReference type="ARBA" id="ARBA00023146"/>
    </source>
</evidence>
<dbReference type="Gene3D" id="3.10.290.10">
    <property type="entry name" value="RNA-binding S4 domain"/>
    <property type="match status" value="1"/>
</dbReference>
<dbReference type="PANTHER" id="PTHR11766:SF1">
    <property type="entry name" value="TYROSINE--TRNA LIGASE"/>
    <property type="match status" value="1"/>
</dbReference>
<dbReference type="Pfam" id="PF00579">
    <property type="entry name" value="tRNA-synt_1b"/>
    <property type="match status" value="1"/>
</dbReference>
<proteinExistence type="inferred from homology"/>
<dbReference type="GO" id="GO:0004831">
    <property type="term" value="F:tyrosine-tRNA ligase activity"/>
    <property type="evidence" value="ECO:0007669"/>
    <property type="project" value="UniProtKB-UniRule"/>
</dbReference>
<name>A0A4R9JZZ0_9LEPT</name>
<comment type="similarity">
    <text evidence="10">Belongs to the class-I aminoacyl-tRNA synthetase family. TyrS type 2 subfamily.</text>
</comment>
<comment type="function">
    <text evidence="10">Catalyzes the attachment of tyrosine to tRNA(Tyr) in a two-step reaction: tyrosine is first activated by ATP to form Tyr-AMP and then transferred to the acceptor end of tRNA(Tyr).</text>
</comment>
<protein>
    <recommendedName>
        <fullName evidence="10">Tyrosine--tRNA ligase</fullName>
        <ecNumber evidence="10">6.1.1.1</ecNumber>
    </recommendedName>
    <alternativeName>
        <fullName evidence="10">Tyrosyl-tRNA synthetase</fullName>
        <shortName evidence="10">TyrRS</shortName>
    </alternativeName>
</protein>
<comment type="catalytic activity">
    <reaction evidence="9 10">
        <text>tRNA(Tyr) + L-tyrosine + ATP = L-tyrosyl-tRNA(Tyr) + AMP + diphosphate + H(+)</text>
        <dbReference type="Rhea" id="RHEA:10220"/>
        <dbReference type="Rhea" id="RHEA-COMP:9706"/>
        <dbReference type="Rhea" id="RHEA-COMP:9707"/>
        <dbReference type="ChEBI" id="CHEBI:15378"/>
        <dbReference type="ChEBI" id="CHEBI:30616"/>
        <dbReference type="ChEBI" id="CHEBI:33019"/>
        <dbReference type="ChEBI" id="CHEBI:58315"/>
        <dbReference type="ChEBI" id="CHEBI:78442"/>
        <dbReference type="ChEBI" id="CHEBI:78536"/>
        <dbReference type="ChEBI" id="CHEBI:456215"/>
        <dbReference type="EC" id="6.1.1.1"/>
    </reaction>
</comment>
<accession>A0A4R9JZZ0</accession>
<evidence type="ECO:0000256" key="5">
    <source>
        <dbReference type="ARBA" id="ARBA00022840"/>
    </source>
</evidence>
<keyword evidence="14" id="KW-1185">Reference proteome</keyword>
<dbReference type="PRINTS" id="PR01040">
    <property type="entry name" value="TRNASYNTHTYR"/>
</dbReference>
<dbReference type="Pfam" id="PF01479">
    <property type="entry name" value="S4"/>
    <property type="match status" value="1"/>
</dbReference>
<evidence type="ECO:0000313" key="14">
    <source>
        <dbReference type="Proteomes" id="UP000297693"/>
    </source>
</evidence>
<evidence type="ECO:0000256" key="11">
    <source>
        <dbReference type="PROSITE-ProRule" id="PRU00182"/>
    </source>
</evidence>
<dbReference type="InterPro" id="IPR002307">
    <property type="entry name" value="Tyr-tRNA-ligase"/>
</dbReference>
<dbReference type="HAMAP" id="MF_02007">
    <property type="entry name" value="Tyr_tRNA_synth_type2"/>
    <property type="match status" value="1"/>
</dbReference>
<evidence type="ECO:0000256" key="7">
    <source>
        <dbReference type="ARBA" id="ARBA00022917"/>
    </source>
</evidence>
<dbReference type="GO" id="GO:0003723">
    <property type="term" value="F:RNA binding"/>
    <property type="evidence" value="ECO:0007669"/>
    <property type="project" value="UniProtKB-KW"/>
</dbReference>
<reference evidence="13" key="1">
    <citation type="journal article" date="2019" name="PLoS Negl. Trop. Dis.">
        <title>Revisiting the worldwide diversity of Leptospira species in the environment.</title>
        <authorList>
            <person name="Vincent A.T."/>
            <person name="Schiettekatte O."/>
            <person name="Bourhy P."/>
            <person name="Veyrier F.J."/>
            <person name="Picardeau M."/>
        </authorList>
    </citation>
    <scope>NUCLEOTIDE SEQUENCE [LARGE SCALE GENOMIC DNA]</scope>
    <source>
        <strain evidence="13">201702476</strain>
    </source>
</reference>
<evidence type="ECO:0000256" key="3">
    <source>
        <dbReference type="ARBA" id="ARBA00022598"/>
    </source>
</evidence>
<evidence type="ECO:0000313" key="13">
    <source>
        <dbReference type="EMBL" id="TGL57319.1"/>
    </source>
</evidence>
<dbReference type="GO" id="GO:0006437">
    <property type="term" value="P:tyrosyl-tRNA aminoacylation"/>
    <property type="evidence" value="ECO:0007669"/>
    <property type="project" value="UniProtKB-UniRule"/>
</dbReference>
<dbReference type="PROSITE" id="PS50889">
    <property type="entry name" value="S4"/>
    <property type="match status" value="1"/>
</dbReference>
<keyword evidence="5 10" id="KW-0067">ATP-binding</keyword>
<dbReference type="EC" id="6.1.1.1" evidence="10"/>
<dbReference type="PANTHER" id="PTHR11766">
    <property type="entry name" value="TYROSYL-TRNA SYNTHETASE"/>
    <property type="match status" value="1"/>
</dbReference>
<dbReference type="GO" id="GO:0005829">
    <property type="term" value="C:cytosol"/>
    <property type="evidence" value="ECO:0007669"/>
    <property type="project" value="TreeGrafter"/>
</dbReference>
<dbReference type="InterPro" id="IPR024088">
    <property type="entry name" value="Tyr-tRNA-ligase_bac-type"/>
</dbReference>
<keyword evidence="6 11" id="KW-0694">RNA-binding</keyword>
<keyword evidence="7 10" id="KW-0648">Protein biosynthesis</keyword>
<evidence type="ECO:0000256" key="10">
    <source>
        <dbReference type="HAMAP-Rule" id="MF_02007"/>
    </source>
</evidence>
<evidence type="ECO:0000256" key="4">
    <source>
        <dbReference type="ARBA" id="ARBA00022741"/>
    </source>
</evidence>
<comment type="subunit">
    <text evidence="1 10">Homodimer.</text>
</comment>
<dbReference type="InterPro" id="IPR001412">
    <property type="entry name" value="aa-tRNA-synth_I_CS"/>
</dbReference>
<dbReference type="OrthoDB" id="9804243at2"/>
<dbReference type="NCBIfam" id="TIGR00234">
    <property type="entry name" value="tyrS"/>
    <property type="match status" value="1"/>
</dbReference>
<dbReference type="AlphaFoldDB" id="A0A4R9JZZ0"/>
<dbReference type="InterPro" id="IPR002942">
    <property type="entry name" value="S4_RNA-bd"/>
</dbReference>
<dbReference type="RefSeq" id="WP_135624440.1">
    <property type="nucleotide sequence ID" value="NZ_RQGD01000035.1"/>
</dbReference>
<dbReference type="GO" id="GO:0005524">
    <property type="term" value="F:ATP binding"/>
    <property type="evidence" value="ECO:0007669"/>
    <property type="project" value="UniProtKB-UniRule"/>
</dbReference>
<dbReference type="FunFam" id="3.40.50.620:FF:000061">
    <property type="entry name" value="Tyrosine--tRNA ligase"/>
    <property type="match status" value="1"/>
</dbReference>
<evidence type="ECO:0000256" key="1">
    <source>
        <dbReference type="ARBA" id="ARBA00011738"/>
    </source>
</evidence>
<dbReference type="PROSITE" id="PS00178">
    <property type="entry name" value="AA_TRNA_LIGASE_I"/>
    <property type="match status" value="1"/>
</dbReference>
<keyword evidence="2 10" id="KW-0963">Cytoplasm</keyword>
<dbReference type="CDD" id="cd00805">
    <property type="entry name" value="TyrRS_core"/>
    <property type="match status" value="1"/>
</dbReference>
<feature type="short sequence motif" description="'KMSKS' region" evidence="10">
    <location>
        <begin position="229"/>
        <end position="233"/>
    </location>
</feature>
<evidence type="ECO:0000256" key="9">
    <source>
        <dbReference type="ARBA" id="ARBA00048248"/>
    </source>
</evidence>
<dbReference type="InterPro" id="IPR014729">
    <property type="entry name" value="Rossmann-like_a/b/a_fold"/>
</dbReference>
<dbReference type="InterPro" id="IPR002305">
    <property type="entry name" value="aa-tRNA-synth_Ic"/>
</dbReference>
<keyword evidence="4 10" id="KW-0547">Nucleotide-binding</keyword>
<dbReference type="InterPro" id="IPR024108">
    <property type="entry name" value="Tyr-tRNA-ligase_bac_2"/>
</dbReference>
<dbReference type="SUPFAM" id="SSF55174">
    <property type="entry name" value="Alpha-L RNA-binding motif"/>
    <property type="match status" value="1"/>
</dbReference>
<keyword evidence="3 10" id="KW-0436">Ligase</keyword>
<sequence length="410" mass="46758">MKTESQIHSELEKIRRGTVEIISEKELTDKLQKKGVLKVKAGFDPTAPDLHLGHFVLLRKLKHFQELGHEINFLLGDFTGMIGDPTGKSETRKRLTKEEVLVNSKTYQDQVFKILDKSKTKIVYNSEWCFGLKIEEVLLLTSKYTVSQMLERDDFTKRYKSGNPISIIEFLYPLFQGFDSVHLQSDIEIGGTDQKFNLLVGRDLQREYGVAPQCVVTMPLLVGLDGTKKMSKSLGNYIGITEAPIDIYGKVMSISDDLMWNYFDLLTDLPNLEISNRKQAIKEKSAHPKEIKTELALLIMDQLNPKEQNLEAVEEWAKIHNTKNRALPEEIRTENLSADFFSEKNPLLLAVLVQFGFIPSTSEGRRLIASGGLYLDEEKLTDPNFILEKGKEYLVRQGKKGKFLRIITSK</sequence>
<feature type="domain" description="RNA-binding S4" evidence="12">
    <location>
        <begin position="349"/>
        <end position="390"/>
    </location>
</feature>
<evidence type="ECO:0000256" key="2">
    <source>
        <dbReference type="ARBA" id="ARBA00022490"/>
    </source>
</evidence>